<dbReference type="RefSeq" id="WP_176788450.1">
    <property type="nucleotide sequence ID" value="NZ_JABXWR010000001.1"/>
</dbReference>
<evidence type="ECO:0008006" key="3">
    <source>
        <dbReference type="Google" id="ProtNLM"/>
    </source>
</evidence>
<dbReference type="Proteomes" id="UP000570823">
    <property type="component" value="Unassembled WGS sequence"/>
</dbReference>
<name>A0A7K4HND0_9EURY</name>
<gene>
    <name evidence="1" type="ORF">HWN36_05530</name>
</gene>
<proteinExistence type="predicted"/>
<keyword evidence="2" id="KW-1185">Reference proteome</keyword>
<dbReference type="InterPro" id="IPR027417">
    <property type="entry name" value="P-loop_NTPase"/>
</dbReference>
<organism evidence="1 2">
    <name type="scientific">Methanofollis tationis</name>
    <dbReference type="NCBI Taxonomy" id="81417"/>
    <lineage>
        <taxon>Archaea</taxon>
        <taxon>Methanobacteriati</taxon>
        <taxon>Methanobacteriota</taxon>
        <taxon>Stenosarchaea group</taxon>
        <taxon>Methanomicrobia</taxon>
        <taxon>Methanomicrobiales</taxon>
        <taxon>Methanomicrobiaceae</taxon>
        <taxon>Methanofollis</taxon>
    </lineage>
</organism>
<dbReference type="OrthoDB" id="109251at2157"/>
<dbReference type="EMBL" id="JABXWR010000001">
    <property type="protein sequence ID" value="NVO66783.1"/>
    <property type="molecule type" value="Genomic_DNA"/>
</dbReference>
<protein>
    <recommendedName>
        <fullName evidence="3">KaiC-like domain-containing protein</fullName>
    </recommendedName>
</protein>
<dbReference type="AlphaFoldDB" id="A0A7K4HND0"/>
<evidence type="ECO:0000313" key="1">
    <source>
        <dbReference type="EMBL" id="NVO66783.1"/>
    </source>
</evidence>
<dbReference type="InterPro" id="IPR055927">
    <property type="entry name" value="DUF7504"/>
</dbReference>
<accession>A0A7K4HND0</accession>
<evidence type="ECO:0000313" key="2">
    <source>
        <dbReference type="Proteomes" id="UP000570823"/>
    </source>
</evidence>
<dbReference type="Pfam" id="PF24336">
    <property type="entry name" value="DUF7504"/>
    <property type="match status" value="1"/>
</dbReference>
<reference evidence="1 2" key="1">
    <citation type="submission" date="2020-06" db="EMBL/GenBank/DDBJ databases">
        <title>Methanofollis fontis sp. nov., a methanogen isolated from marine sediments near a cold seep at Four-Way Closure Ridge offshore southwestern Taiwan.</title>
        <authorList>
            <person name="Chen S.-C."/>
            <person name="Teng N.-H."/>
            <person name="Lin Y.-S."/>
            <person name="Lai M.-C."/>
            <person name="Chen H.-H."/>
            <person name="Wang C.-C."/>
        </authorList>
    </citation>
    <scope>NUCLEOTIDE SEQUENCE [LARGE SCALE GENOMIC DNA]</scope>
    <source>
        <strain evidence="1 2">DSM 2702</strain>
    </source>
</reference>
<comment type="caution">
    <text evidence="1">The sequence shown here is derived from an EMBL/GenBank/DDBJ whole genome shotgun (WGS) entry which is preliminary data.</text>
</comment>
<sequence>MKFSLNGSDDKKLCLLLSSAQTMKQANLAIVREITAHGNAAIVITTNQPYLILRKLYDRDGIDLSKVHFVDAITRYAIGKVPEDAANALFVNSPENLTDMGIAITQTLKEMEGQNIFVVFDSVSTMLIYLSSVNISKFIHFVSSRLKILDVSGIFLAVEKGLDPLLLTQLTTFVDEVVDLDESAEG</sequence>
<dbReference type="Gene3D" id="3.40.50.300">
    <property type="entry name" value="P-loop containing nucleotide triphosphate hydrolases"/>
    <property type="match status" value="1"/>
</dbReference>